<protein>
    <submittedName>
        <fullName evidence="2">Mrp family chromosome partitioning ATPase</fullName>
    </submittedName>
</protein>
<dbReference type="Proteomes" id="UP000538666">
    <property type="component" value="Unassembled WGS sequence"/>
</dbReference>
<dbReference type="PANTHER" id="PTHR32309:SF31">
    <property type="entry name" value="CAPSULAR EXOPOLYSACCHARIDE FAMILY"/>
    <property type="match status" value="1"/>
</dbReference>
<name>A0A841K5Z7_9BACT</name>
<dbReference type="PANTHER" id="PTHR32309">
    <property type="entry name" value="TYROSINE-PROTEIN KINASE"/>
    <property type="match status" value="1"/>
</dbReference>
<gene>
    <name evidence="2" type="ORF">HNQ77_004540</name>
</gene>
<feature type="region of interest" description="Disordered" evidence="1">
    <location>
        <begin position="237"/>
        <end position="282"/>
    </location>
</feature>
<dbReference type="InterPro" id="IPR050445">
    <property type="entry name" value="Bact_polysacc_biosynth/exp"/>
</dbReference>
<evidence type="ECO:0000313" key="3">
    <source>
        <dbReference type="Proteomes" id="UP000538666"/>
    </source>
</evidence>
<organism evidence="2 3">
    <name type="scientific">Silvibacterium bohemicum</name>
    <dbReference type="NCBI Taxonomy" id="1577686"/>
    <lineage>
        <taxon>Bacteria</taxon>
        <taxon>Pseudomonadati</taxon>
        <taxon>Acidobacteriota</taxon>
        <taxon>Terriglobia</taxon>
        <taxon>Terriglobales</taxon>
        <taxon>Acidobacteriaceae</taxon>
        <taxon>Silvibacterium</taxon>
    </lineage>
</organism>
<dbReference type="RefSeq" id="WP_050060399.1">
    <property type="nucleotide sequence ID" value="NZ_JACHEK010000010.1"/>
</dbReference>
<evidence type="ECO:0000256" key="1">
    <source>
        <dbReference type="SAM" id="MobiDB-lite"/>
    </source>
</evidence>
<comment type="caution">
    <text evidence="2">The sequence shown here is derived from an EMBL/GenBank/DDBJ whole genome shotgun (WGS) entry which is preliminary data.</text>
</comment>
<reference evidence="2 3" key="1">
    <citation type="submission" date="2020-08" db="EMBL/GenBank/DDBJ databases">
        <title>Genomic Encyclopedia of Type Strains, Phase IV (KMG-IV): sequencing the most valuable type-strain genomes for metagenomic binning, comparative biology and taxonomic classification.</title>
        <authorList>
            <person name="Goeker M."/>
        </authorList>
    </citation>
    <scope>NUCLEOTIDE SEQUENCE [LARGE SCALE GENOMIC DNA]</scope>
    <source>
        <strain evidence="2 3">DSM 103733</strain>
    </source>
</reference>
<dbReference type="OrthoDB" id="9775724at2"/>
<dbReference type="EMBL" id="JACHEK010000010">
    <property type="protein sequence ID" value="MBB6146561.1"/>
    <property type="molecule type" value="Genomic_DNA"/>
</dbReference>
<keyword evidence="3" id="KW-1185">Reference proteome</keyword>
<evidence type="ECO:0000313" key="2">
    <source>
        <dbReference type="EMBL" id="MBB6146561.1"/>
    </source>
</evidence>
<sequence length="282" mass="31083">MTTPAIFMDGKLQMGMQIRGGPWKTVPLATRDVNPALVFANEHQLARAASYQRLADKIVDDDEWNVTRHVFVTSPNNKDGKTSTAFNLAWALSTRAKPILFVELNFHKPQLRSMLGNPRVRYGIDSVLRGIASGKESVFSLVNDDLHVCAMRDPLKKSELKRFLPAFDLFLAWAKKEYQWIVFDCPPVLSGSWNAWFDKNASSVLLVARSERTPAVNVQRASVRLGKRLKGVVLNGASPVTPMAPPPTEQAVAPTETAAQIPAPNAPRISSQAEVEEPVTVG</sequence>
<dbReference type="InterPro" id="IPR027417">
    <property type="entry name" value="P-loop_NTPase"/>
</dbReference>
<dbReference type="AlphaFoldDB" id="A0A841K5Z7"/>
<proteinExistence type="predicted"/>
<dbReference type="SUPFAM" id="SSF52540">
    <property type="entry name" value="P-loop containing nucleoside triphosphate hydrolases"/>
    <property type="match status" value="1"/>
</dbReference>
<dbReference type="Gene3D" id="3.40.50.300">
    <property type="entry name" value="P-loop containing nucleotide triphosphate hydrolases"/>
    <property type="match status" value="1"/>
</dbReference>
<accession>A0A841K5Z7</accession>